<dbReference type="EMBL" id="GDKF01003270">
    <property type="protein sequence ID" value="JAT75352.1"/>
    <property type="molecule type" value="Transcribed_RNA"/>
</dbReference>
<feature type="compositionally biased region" description="Polar residues" evidence="2">
    <location>
        <begin position="64"/>
        <end position="78"/>
    </location>
</feature>
<evidence type="ECO:0000313" key="4">
    <source>
        <dbReference type="EMBL" id="JAT72833.1"/>
    </source>
</evidence>
<dbReference type="FunFam" id="1.10.10.10:FF:000360">
    <property type="entry name" value="Transcription factor Dp-1, a"/>
    <property type="match status" value="1"/>
</dbReference>
<dbReference type="GO" id="GO:0051726">
    <property type="term" value="P:regulation of cell cycle"/>
    <property type="evidence" value="ECO:0007669"/>
    <property type="project" value="InterPro"/>
</dbReference>
<feature type="region of interest" description="Disordered" evidence="2">
    <location>
        <begin position="62"/>
        <end position="126"/>
    </location>
</feature>
<dbReference type="SMART" id="SM01372">
    <property type="entry name" value="E2F_TDP"/>
    <property type="match status" value="1"/>
</dbReference>
<dbReference type="GO" id="GO:0005634">
    <property type="term" value="C:nucleus"/>
    <property type="evidence" value="ECO:0007669"/>
    <property type="project" value="UniProtKB-SubCell"/>
</dbReference>
<feature type="compositionally biased region" description="Low complexity" evidence="2">
    <location>
        <begin position="86"/>
        <end position="97"/>
    </location>
</feature>
<dbReference type="AlphaFoldDB" id="A0A1D2A809"/>
<feature type="region of interest" description="Disordered" evidence="2">
    <location>
        <begin position="488"/>
        <end position="512"/>
    </location>
</feature>
<evidence type="ECO:0000313" key="5">
    <source>
        <dbReference type="EMBL" id="JAT75352.1"/>
    </source>
</evidence>
<feature type="region of interest" description="Disordered" evidence="2">
    <location>
        <begin position="540"/>
        <end position="588"/>
    </location>
</feature>
<dbReference type="InterPro" id="IPR015648">
    <property type="entry name" value="Transcrpt_fac_DP"/>
</dbReference>
<sequence length="616" mass="64457">MSSVSVFPGDRCGDPMVSHYPRHHHVLQMEEEAADEAIVACLARIEAASARLLQLECRAAALHSQPSPTSAEKTQSPSEGKLELTSGSLSAQEASSSTPPLSKRKRIPTPRKAGAGESSDLASSSSKSVGVGLKEYSLMVCEKVLARGTTTYNEVADSLVQDFMAGNVRGACDGEIDEKNIRRRVYDALNVLEACGAIAKDSKSVRWVSWPRGPPAGPAASSATGVAEQQQECADQQAAEVRERMADLKGMVAKGYCLCNLALRNMGSPPYALLPGPAEGRASSAELGLLPLPFMLIQVGRGVQSTILYGEPDRRLAHIELSSTPPGTLPYLLLDDEMVMQRMGLGTSLPDLVESAARASPTFDAASWRLGARRGARARGLAPPPRASPFSMLLDTRGLVPGPRPGPPPDADSGAGGWALPPPPAALRLGERAAPGDARASRGGAYAPASRCHTPPPDDQAGPALPGEETPRGAGPQEVSLQLTPLAMPSPGVLHMASPGSPRGGPATLTGAWPPRAAAAAAGPPPGGWWGHPLWALQPEEGYGRGPQRQLDQPLASPWLRGVPKAEAGDETASPQAPPLESLDLEPLAPQAVLEAPWYYARGLEERAFGHPPPGS</sequence>
<dbReference type="GO" id="GO:0005667">
    <property type="term" value="C:transcription regulator complex"/>
    <property type="evidence" value="ECO:0007669"/>
    <property type="project" value="InterPro"/>
</dbReference>
<dbReference type="InterPro" id="IPR036388">
    <property type="entry name" value="WH-like_DNA-bd_sf"/>
</dbReference>
<evidence type="ECO:0000259" key="3">
    <source>
        <dbReference type="SMART" id="SM01372"/>
    </source>
</evidence>
<comment type="similarity">
    <text evidence="1">Belongs to the E2F/DP family.</text>
</comment>
<accession>A0A1D2A809</accession>
<dbReference type="InterPro" id="IPR003316">
    <property type="entry name" value="E2F_WHTH_DNA-bd_dom"/>
</dbReference>
<dbReference type="SUPFAM" id="SSF46785">
    <property type="entry name" value="Winged helix' DNA-binding domain"/>
    <property type="match status" value="1"/>
</dbReference>
<dbReference type="GO" id="GO:0000977">
    <property type="term" value="F:RNA polymerase II transcription regulatory region sequence-specific DNA binding"/>
    <property type="evidence" value="ECO:0007669"/>
    <property type="project" value="TreeGrafter"/>
</dbReference>
<dbReference type="Pfam" id="PF02319">
    <property type="entry name" value="WHD_E2F_TDP"/>
    <property type="match status" value="1"/>
</dbReference>
<feature type="compositionally biased region" description="Low complexity" evidence="2">
    <location>
        <begin position="115"/>
        <end position="126"/>
    </location>
</feature>
<keyword evidence="1" id="KW-0238">DNA-binding</keyword>
<dbReference type="EMBL" id="GDKF01005789">
    <property type="protein sequence ID" value="JAT72833.1"/>
    <property type="molecule type" value="Transcribed_RNA"/>
</dbReference>
<name>A0A1D2A809_AUXPR</name>
<organism evidence="5">
    <name type="scientific">Auxenochlorella protothecoides</name>
    <name type="common">Green microalga</name>
    <name type="synonym">Chlorella protothecoides</name>
    <dbReference type="NCBI Taxonomy" id="3075"/>
    <lineage>
        <taxon>Eukaryota</taxon>
        <taxon>Viridiplantae</taxon>
        <taxon>Chlorophyta</taxon>
        <taxon>core chlorophytes</taxon>
        <taxon>Trebouxiophyceae</taxon>
        <taxon>Chlorellales</taxon>
        <taxon>Chlorellaceae</taxon>
        <taxon>Auxenochlorella</taxon>
    </lineage>
</organism>
<dbReference type="InterPro" id="IPR036390">
    <property type="entry name" value="WH_DNA-bd_sf"/>
</dbReference>
<keyword evidence="1" id="KW-0805">Transcription regulation</keyword>
<dbReference type="PANTHER" id="PTHR12548:SF9">
    <property type="entry name" value="TRANSCRIPTION FACTOR DP"/>
    <property type="match status" value="1"/>
</dbReference>
<keyword evidence="1" id="KW-0539">Nucleus</keyword>
<protein>
    <recommendedName>
        <fullName evidence="3">E2F/DP family winged-helix DNA-binding domain-containing protein</fullName>
    </recommendedName>
</protein>
<keyword evidence="1" id="KW-0804">Transcription</keyword>
<evidence type="ECO:0000256" key="2">
    <source>
        <dbReference type="SAM" id="MobiDB-lite"/>
    </source>
</evidence>
<comment type="subcellular location">
    <subcellularLocation>
        <location evidence="1">Nucleus</location>
    </subcellularLocation>
</comment>
<evidence type="ECO:0000256" key="1">
    <source>
        <dbReference type="RuleBase" id="RU003796"/>
    </source>
</evidence>
<feature type="region of interest" description="Disordered" evidence="2">
    <location>
        <begin position="375"/>
        <end position="476"/>
    </location>
</feature>
<feature type="domain" description="E2F/DP family winged-helix DNA-binding" evidence="3">
    <location>
        <begin position="128"/>
        <end position="209"/>
    </location>
</feature>
<dbReference type="GO" id="GO:0000981">
    <property type="term" value="F:DNA-binding transcription factor activity, RNA polymerase II-specific"/>
    <property type="evidence" value="ECO:0007669"/>
    <property type="project" value="TreeGrafter"/>
</dbReference>
<dbReference type="Gene3D" id="1.10.10.10">
    <property type="entry name" value="Winged helix-like DNA-binding domain superfamily/Winged helix DNA-binding domain"/>
    <property type="match status" value="1"/>
</dbReference>
<reference evidence="5" key="1">
    <citation type="submission" date="2015-08" db="EMBL/GenBank/DDBJ databases">
        <authorList>
            <person name="Babu N.S."/>
            <person name="Beckwith C.J."/>
            <person name="Beseler K.G."/>
            <person name="Brison A."/>
            <person name="Carone J.V."/>
            <person name="Caskin T.P."/>
            <person name="Diamond M."/>
            <person name="Durham M.E."/>
            <person name="Foxe J.M."/>
            <person name="Go M."/>
            <person name="Henderson B.A."/>
            <person name="Jones I.B."/>
            <person name="McGettigan J.A."/>
            <person name="Micheletti S.J."/>
            <person name="Nasrallah M.E."/>
            <person name="Ortiz D."/>
            <person name="Piller C.R."/>
            <person name="Privatt S.R."/>
            <person name="Schneider S.L."/>
            <person name="Sharp S."/>
            <person name="Smith T.C."/>
            <person name="Stanton J.D."/>
            <person name="Ullery H.E."/>
            <person name="Wilson R.J."/>
            <person name="Serrano M.G."/>
            <person name="Buck G."/>
            <person name="Lee V."/>
            <person name="Wang Y."/>
            <person name="Carvalho R."/>
            <person name="Voegtly L."/>
            <person name="Shi R."/>
            <person name="Duckworth R."/>
            <person name="Johnson A."/>
            <person name="Loviza R."/>
            <person name="Walstead R."/>
            <person name="Shah Z."/>
            <person name="Kiflezghi M."/>
            <person name="Wade K."/>
            <person name="Ball S.L."/>
            <person name="Bradley K.W."/>
            <person name="Asai D.J."/>
            <person name="Bowman C.A."/>
            <person name="Russell D.A."/>
            <person name="Pope W.H."/>
            <person name="Jacobs-Sera D."/>
            <person name="Hendrix R.W."/>
            <person name="Hatfull G.F."/>
        </authorList>
    </citation>
    <scope>NUCLEOTIDE SEQUENCE</scope>
</reference>
<dbReference type="PANTHER" id="PTHR12548">
    <property type="entry name" value="TRANSCRIPTION FACTOR DP"/>
    <property type="match status" value="1"/>
</dbReference>
<gene>
    <name evidence="4" type="ORF">g.68375</name>
    <name evidence="5" type="ORF">g.68391</name>
</gene>
<proteinExistence type="inferred from homology"/>
<feature type="compositionally biased region" description="Low complexity" evidence="2">
    <location>
        <begin position="426"/>
        <end position="436"/>
    </location>
</feature>